<gene>
    <name evidence="2" type="ORF">ACFQB0_07390</name>
</gene>
<accession>A0ABW1VGS1</accession>
<dbReference type="InterPro" id="IPR041698">
    <property type="entry name" value="Methyltransf_25"/>
</dbReference>
<dbReference type="GO" id="GO:0032259">
    <property type="term" value="P:methylation"/>
    <property type="evidence" value="ECO:0007669"/>
    <property type="project" value="UniProtKB-KW"/>
</dbReference>
<comment type="caution">
    <text evidence="2">The sequence shown here is derived from an EMBL/GenBank/DDBJ whole genome shotgun (WGS) entry which is preliminary data.</text>
</comment>
<feature type="domain" description="Methyltransferase" evidence="1">
    <location>
        <begin position="43"/>
        <end position="141"/>
    </location>
</feature>
<protein>
    <submittedName>
        <fullName evidence="2">Methyltransferase domain-containing protein</fullName>
    </submittedName>
</protein>
<dbReference type="Pfam" id="PF13649">
    <property type="entry name" value="Methyltransf_25"/>
    <property type="match status" value="1"/>
</dbReference>
<sequence length="242" mass="26164">MEGLDPYAATAGAYDLYNAPWRPAQLAALKRPRPLLRPEVGSILDVGTGSGLNLEWVLTNLPDAEVLASEPSQAMRSLALSRVAGHPEWFARVTLREEGFFATTLPTRIGGAILLGVIGHFDPGERAAVLAELAARLPLGGAALIDLQPPGRPQQVSATAATVATIGETTYRTIVEASPADAERMRWRMTYLSLEGDRILTEETVEHSYRHAAPETIAAEARDVGLNLEQLDDTAYWLLTRA</sequence>
<keyword evidence="3" id="KW-1185">Reference proteome</keyword>
<dbReference type="GO" id="GO:0008168">
    <property type="term" value="F:methyltransferase activity"/>
    <property type="evidence" value="ECO:0007669"/>
    <property type="project" value="UniProtKB-KW"/>
</dbReference>
<dbReference type="InterPro" id="IPR029063">
    <property type="entry name" value="SAM-dependent_MTases_sf"/>
</dbReference>
<reference evidence="3" key="1">
    <citation type="journal article" date="2019" name="Int. J. Syst. Evol. Microbiol.">
        <title>The Global Catalogue of Microorganisms (GCM) 10K type strain sequencing project: providing services to taxonomists for standard genome sequencing and annotation.</title>
        <authorList>
            <consortium name="The Broad Institute Genomics Platform"/>
            <consortium name="The Broad Institute Genome Sequencing Center for Infectious Disease"/>
            <person name="Wu L."/>
            <person name="Ma J."/>
        </authorList>
    </citation>
    <scope>NUCLEOTIDE SEQUENCE [LARGE SCALE GENOMIC DNA]</scope>
    <source>
        <strain evidence="3">CCUG 43304</strain>
    </source>
</reference>
<dbReference type="Proteomes" id="UP001596306">
    <property type="component" value="Unassembled WGS sequence"/>
</dbReference>
<evidence type="ECO:0000259" key="1">
    <source>
        <dbReference type="Pfam" id="PF13649"/>
    </source>
</evidence>
<proteinExistence type="predicted"/>
<dbReference type="SUPFAM" id="SSF53335">
    <property type="entry name" value="S-adenosyl-L-methionine-dependent methyltransferases"/>
    <property type="match status" value="1"/>
</dbReference>
<dbReference type="Gene3D" id="3.40.50.150">
    <property type="entry name" value="Vaccinia Virus protein VP39"/>
    <property type="match status" value="1"/>
</dbReference>
<organism evidence="2 3">
    <name type="scientific">Luethyella okanaganae</name>
    <dbReference type="NCBI Taxonomy" id="69372"/>
    <lineage>
        <taxon>Bacteria</taxon>
        <taxon>Bacillati</taxon>
        <taxon>Actinomycetota</taxon>
        <taxon>Actinomycetes</taxon>
        <taxon>Micrococcales</taxon>
        <taxon>Microbacteriaceae</taxon>
        <taxon>Luethyella</taxon>
    </lineage>
</organism>
<dbReference type="RefSeq" id="WP_386729437.1">
    <property type="nucleotide sequence ID" value="NZ_JBHSTP010000001.1"/>
</dbReference>
<name>A0ABW1VGS1_9MICO</name>
<evidence type="ECO:0000313" key="3">
    <source>
        <dbReference type="Proteomes" id="UP001596306"/>
    </source>
</evidence>
<keyword evidence="2" id="KW-0489">Methyltransferase</keyword>
<dbReference type="CDD" id="cd02440">
    <property type="entry name" value="AdoMet_MTases"/>
    <property type="match status" value="1"/>
</dbReference>
<keyword evidence="2" id="KW-0808">Transferase</keyword>
<evidence type="ECO:0000313" key="2">
    <source>
        <dbReference type="EMBL" id="MFC6355929.1"/>
    </source>
</evidence>
<dbReference type="EMBL" id="JBHSTP010000001">
    <property type="protein sequence ID" value="MFC6355929.1"/>
    <property type="molecule type" value="Genomic_DNA"/>
</dbReference>